<name>A0A376BXS4_9FLAO</name>
<gene>
    <name evidence="1" type="ORF">NCTC11661_00089</name>
</gene>
<organism evidence="1 2">
    <name type="scientific">Bergeyella zoohelcum</name>
    <dbReference type="NCBI Taxonomy" id="1015"/>
    <lineage>
        <taxon>Bacteria</taxon>
        <taxon>Pseudomonadati</taxon>
        <taxon>Bacteroidota</taxon>
        <taxon>Flavobacteriia</taxon>
        <taxon>Flavobacteriales</taxon>
        <taxon>Weeksellaceae</taxon>
        <taxon>Bergeyella</taxon>
    </lineage>
</organism>
<dbReference type="Proteomes" id="UP000255515">
    <property type="component" value="Unassembled WGS sequence"/>
</dbReference>
<protein>
    <submittedName>
        <fullName evidence="1">Uncharacterized protein</fullName>
    </submittedName>
</protein>
<reference evidence="1 2" key="1">
    <citation type="submission" date="2018-06" db="EMBL/GenBank/DDBJ databases">
        <authorList>
            <consortium name="Pathogen Informatics"/>
            <person name="Doyle S."/>
        </authorList>
    </citation>
    <scope>NUCLEOTIDE SEQUENCE [LARGE SCALE GENOMIC DNA]</scope>
    <source>
        <strain evidence="1 2">NCTC11661</strain>
    </source>
</reference>
<dbReference type="AlphaFoldDB" id="A0A376BXS4"/>
<dbReference type="EMBL" id="UFTJ01000001">
    <property type="protein sequence ID" value="SSZ46446.1"/>
    <property type="molecule type" value="Genomic_DNA"/>
</dbReference>
<proteinExistence type="predicted"/>
<evidence type="ECO:0000313" key="1">
    <source>
        <dbReference type="EMBL" id="SSZ46446.1"/>
    </source>
</evidence>
<accession>A0A376BXS4</accession>
<evidence type="ECO:0000313" key="2">
    <source>
        <dbReference type="Proteomes" id="UP000255515"/>
    </source>
</evidence>
<sequence>MQFYDMQLENFVLSYSFLGDVFALSLPKRRSLLMLD</sequence>